<sequence length="295" mass="29455">MLISTSFSLQPRQSLHISRVLAVEALGIKVKAGLCLNDGSSSEELHNSGYKGGSGSPGNKYEQGYQDDNGKGSYPGDSGGGNGGHGSNNGGGGRVPTCNGIVAKLRALGINIDANVCLGGKDGNGGSKYPPLSGGSTCPDLVADLRLLGIPVKAEVCLGGDGGNNSGGDGNRCAIGANVGVSKLLGVDLCVGGSGDNNGGYPGNGGNGNGSHPTCQDIRAKVQLLGIKVDANVCLGGKNSGPNAPVLSNKSGCPTLVANAKLLGILNIDLALCLKVNINLGLKRRSISKRILATR</sequence>
<dbReference type="EMBL" id="JASJQH010008486">
    <property type="protein sequence ID" value="KAK9688550.1"/>
    <property type="molecule type" value="Genomic_DNA"/>
</dbReference>
<organism evidence="2 3">
    <name type="scientific">Basidiobolus ranarum</name>
    <dbReference type="NCBI Taxonomy" id="34480"/>
    <lineage>
        <taxon>Eukaryota</taxon>
        <taxon>Fungi</taxon>
        <taxon>Fungi incertae sedis</taxon>
        <taxon>Zoopagomycota</taxon>
        <taxon>Entomophthoromycotina</taxon>
        <taxon>Basidiobolomycetes</taxon>
        <taxon>Basidiobolales</taxon>
        <taxon>Basidiobolaceae</taxon>
        <taxon>Basidiobolus</taxon>
    </lineage>
</organism>
<evidence type="ECO:0000256" key="1">
    <source>
        <dbReference type="SAM" id="MobiDB-lite"/>
    </source>
</evidence>
<comment type="caution">
    <text evidence="2">The sequence shown here is derived from an EMBL/GenBank/DDBJ whole genome shotgun (WGS) entry which is preliminary data.</text>
</comment>
<name>A0ABR2VPQ7_9FUNG</name>
<reference evidence="2 3" key="1">
    <citation type="submission" date="2023-04" db="EMBL/GenBank/DDBJ databases">
        <title>Genome of Basidiobolus ranarum AG-B5.</title>
        <authorList>
            <person name="Stajich J.E."/>
            <person name="Carter-House D."/>
            <person name="Gryganskyi A."/>
        </authorList>
    </citation>
    <scope>NUCLEOTIDE SEQUENCE [LARGE SCALE GENOMIC DNA]</scope>
    <source>
        <strain evidence="2 3">AG-B5</strain>
    </source>
</reference>
<feature type="region of interest" description="Disordered" evidence="1">
    <location>
        <begin position="45"/>
        <end position="91"/>
    </location>
</feature>
<keyword evidence="3" id="KW-1185">Reference proteome</keyword>
<feature type="compositionally biased region" description="Gly residues" evidence="1">
    <location>
        <begin position="77"/>
        <end position="91"/>
    </location>
</feature>
<proteinExistence type="predicted"/>
<protein>
    <submittedName>
        <fullName evidence="2">Uncharacterized protein</fullName>
    </submittedName>
</protein>
<evidence type="ECO:0000313" key="2">
    <source>
        <dbReference type="EMBL" id="KAK9688550.1"/>
    </source>
</evidence>
<evidence type="ECO:0000313" key="3">
    <source>
        <dbReference type="Proteomes" id="UP001479436"/>
    </source>
</evidence>
<gene>
    <name evidence="2" type="ORF">K7432_014376</name>
</gene>
<dbReference type="Proteomes" id="UP001479436">
    <property type="component" value="Unassembled WGS sequence"/>
</dbReference>
<accession>A0ABR2VPQ7</accession>